<evidence type="ECO:0000313" key="3">
    <source>
        <dbReference type="EMBL" id="GAA3716594.1"/>
    </source>
</evidence>
<accession>A0ABP7EFY1</accession>
<keyword evidence="4" id="KW-1185">Reference proteome</keyword>
<dbReference type="InterPro" id="IPR013785">
    <property type="entry name" value="Aldolase_TIM"/>
</dbReference>
<proteinExistence type="predicted"/>
<organism evidence="3 4">
    <name type="scientific">Streptomyces tremellae</name>
    <dbReference type="NCBI Taxonomy" id="1124239"/>
    <lineage>
        <taxon>Bacteria</taxon>
        <taxon>Bacillati</taxon>
        <taxon>Actinomycetota</taxon>
        <taxon>Actinomycetes</taxon>
        <taxon>Kitasatosporales</taxon>
        <taxon>Streptomycetaceae</taxon>
        <taxon>Streptomyces</taxon>
    </lineage>
</organism>
<dbReference type="PANTHER" id="PTHR35273:SF2">
    <property type="entry name" value="ALPHA-GALACTOSIDASE"/>
    <property type="match status" value="1"/>
</dbReference>
<evidence type="ECO:0000313" key="4">
    <source>
        <dbReference type="Proteomes" id="UP001499884"/>
    </source>
</evidence>
<dbReference type="PANTHER" id="PTHR35273">
    <property type="entry name" value="ALPHA-1,4 POLYGALACTOSAMINIDASE, PUTATIVE (AFU_ORTHOLOGUE AFUA_3G07890)-RELATED"/>
    <property type="match status" value="1"/>
</dbReference>
<reference evidence="4" key="1">
    <citation type="journal article" date="2019" name="Int. J. Syst. Evol. Microbiol.">
        <title>The Global Catalogue of Microorganisms (GCM) 10K type strain sequencing project: providing services to taxonomists for standard genome sequencing and annotation.</title>
        <authorList>
            <consortium name="The Broad Institute Genomics Platform"/>
            <consortium name="The Broad Institute Genome Sequencing Center for Infectious Disease"/>
            <person name="Wu L."/>
            <person name="Ma J."/>
        </authorList>
    </citation>
    <scope>NUCLEOTIDE SEQUENCE [LARGE SCALE GENOMIC DNA]</scope>
    <source>
        <strain evidence="4">JCM 30846</strain>
    </source>
</reference>
<feature type="signal peptide" evidence="1">
    <location>
        <begin position="1"/>
        <end position="35"/>
    </location>
</feature>
<evidence type="ECO:0000256" key="1">
    <source>
        <dbReference type="SAM" id="SignalP"/>
    </source>
</evidence>
<dbReference type="InterPro" id="IPR004352">
    <property type="entry name" value="GH114_TIM-barrel"/>
</dbReference>
<dbReference type="EMBL" id="BAABEP010000005">
    <property type="protein sequence ID" value="GAA3716594.1"/>
    <property type="molecule type" value="Genomic_DNA"/>
</dbReference>
<keyword evidence="1" id="KW-0732">Signal</keyword>
<dbReference type="PROSITE" id="PS51318">
    <property type="entry name" value="TAT"/>
    <property type="match status" value="1"/>
</dbReference>
<dbReference type="InterPro" id="IPR017853">
    <property type="entry name" value="GH"/>
</dbReference>
<gene>
    <name evidence="3" type="ORF">GCM10023082_12770</name>
</gene>
<comment type="caution">
    <text evidence="3">The sequence shown here is derived from an EMBL/GenBank/DDBJ whole genome shotgun (WGS) entry which is preliminary data.</text>
</comment>
<protein>
    <submittedName>
        <fullName evidence="3">Endo alpha-1,4 polygalactosaminidase</fullName>
    </submittedName>
</protein>
<dbReference type="Gene3D" id="3.20.20.70">
    <property type="entry name" value="Aldolase class I"/>
    <property type="match status" value="1"/>
</dbReference>
<dbReference type="Proteomes" id="UP001499884">
    <property type="component" value="Unassembled WGS sequence"/>
</dbReference>
<dbReference type="RefSeq" id="WP_425588210.1">
    <property type="nucleotide sequence ID" value="NZ_BAABEP010000005.1"/>
</dbReference>
<sequence length="272" mass="29242">MTDTTRPRLRRGLAVLAAVTAAVAVSLPACSTAGAAAPAVTLPPVHAGFDYQINKPYQPPAGVRVVSRDHTASPAQGLYNICYVNAFQAQPGAEDQWPGLLLKDAGGQVVYDEDWGEAMLDTRTDKNRRAIAAKVDTWIDSCAARGFDAVEPDNLDTFDRTGLLSESDAKAMVKLLADHAHEQGLAVAQKNTAQLSTERADTGLDFAIAEECGEWDECGDYVEGFGDHVIVIEYGQKYFTKTCGGYGDRLSVVLRDRDVLSPGDAGYVRKVC</sequence>
<evidence type="ECO:0000259" key="2">
    <source>
        <dbReference type="Pfam" id="PF03537"/>
    </source>
</evidence>
<dbReference type="InterPro" id="IPR006311">
    <property type="entry name" value="TAT_signal"/>
</dbReference>
<name>A0ABP7EFY1_9ACTN</name>
<feature type="domain" description="Glycoside-hydrolase family GH114 TIM-barrel" evidence="2">
    <location>
        <begin position="49"/>
        <end position="259"/>
    </location>
</feature>
<feature type="chain" id="PRO_5046810529" evidence="1">
    <location>
        <begin position="36"/>
        <end position="272"/>
    </location>
</feature>
<dbReference type="SUPFAM" id="SSF51445">
    <property type="entry name" value="(Trans)glycosidases"/>
    <property type="match status" value="1"/>
</dbReference>
<dbReference type="Pfam" id="PF03537">
    <property type="entry name" value="Glyco_hydro_114"/>
    <property type="match status" value="1"/>
</dbReference>